<reference evidence="1" key="1">
    <citation type="submission" date="2014-12" db="EMBL/GenBank/DDBJ databases">
        <title>Insight into the proteome of Arion vulgaris.</title>
        <authorList>
            <person name="Aradska J."/>
            <person name="Bulat T."/>
            <person name="Smidak R."/>
            <person name="Sarate P."/>
            <person name="Gangsoo J."/>
            <person name="Sialana F."/>
            <person name="Bilban M."/>
            <person name="Lubec G."/>
        </authorList>
    </citation>
    <scope>NUCLEOTIDE SEQUENCE</scope>
    <source>
        <tissue evidence="1">Skin</tissue>
    </source>
</reference>
<organism evidence="1">
    <name type="scientific">Arion vulgaris</name>
    <dbReference type="NCBI Taxonomy" id="1028688"/>
    <lineage>
        <taxon>Eukaryota</taxon>
        <taxon>Metazoa</taxon>
        <taxon>Spiralia</taxon>
        <taxon>Lophotrochozoa</taxon>
        <taxon>Mollusca</taxon>
        <taxon>Gastropoda</taxon>
        <taxon>Heterobranchia</taxon>
        <taxon>Euthyneura</taxon>
        <taxon>Panpulmonata</taxon>
        <taxon>Eupulmonata</taxon>
        <taxon>Stylommatophora</taxon>
        <taxon>Helicina</taxon>
        <taxon>Arionoidea</taxon>
        <taxon>Arionidae</taxon>
        <taxon>Arion</taxon>
    </lineage>
</organism>
<evidence type="ECO:0000313" key="1">
    <source>
        <dbReference type="EMBL" id="CEK58608.1"/>
    </source>
</evidence>
<proteinExistence type="predicted"/>
<sequence length="108" mass="12255">AFELAVPLEIIIGTVPLRSTLERSLAMHQTTPAISSGENDGTASLTDGRRLSHFISSTYSPSRMCHFHVHDDDDDHCLMLDNNYNPRYTTFNFHTITPKRHHTVRFAT</sequence>
<protein>
    <submittedName>
        <fullName evidence="1">Uncharacterized protein</fullName>
    </submittedName>
</protein>
<feature type="non-terminal residue" evidence="1">
    <location>
        <position position="1"/>
    </location>
</feature>
<accession>A0A0B6YQU8</accession>
<gene>
    <name evidence="1" type="primary">ORF33625</name>
</gene>
<dbReference type="EMBL" id="HACG01011743">
    <property type="protein sequence ID" value="CEK58608.1"/>
    <property type="molecule type" value="Transcribed_RNA"/>
</dbReference>
<name>A0A0B6YQU8_9EUPU</name>
<dbReference type="AlphaFoldDB" id="A0A0B6YQU8"/>